<feature type="transmembrane region" description="Helical" evidence="12">
    <location>
        <begin position="323"/>
        <end position="341"/>
    </location>
</feature>
<protein>
    <recommendedName>
        <fullName evidence="12">Mannosyltransferase</fullName>
        <ecNumber evidence="12">2.4.1.-</ecNumber>
    </recommendedName>
</protein>
<evidence type="ECO:0000256" key="1">
    <source>
        <dbReference type="ARBA" id="ARBA00004477"/>
    </source>
</evidence>
<organism evidence="13 14">
    <name type="scientific">Penicillium nalgiovense</name>
    <dbReference type="NCBI Taxonomy" id="60175"/>
    <lineage>
        <taxon>Eukaryota</taxon>
        <taxon>Fungi</taxon>
        <taxon>Dikarya</taxon>
        <taxon>Ascomycota</taxon>
        <taxon>Pezizomycotina</taxon>
        <taxon>Eurotiomycetes</taxon>
        <taxon>Eurotiomycetidae</taxon>
        <taxon>Eurotiales</taxon>
        <taxon>Aspergillaceae</taxon>
        <taxon>Penicillium</taxon>
    </lineage>
</organism>
<feature type="transmembrane region" description="Helical" evidence="12">
    <location>
        <begin position="117"/>
        <end position="135"/>
    </location>
</feature>
<evidence type="ECO:0000256" key="5">
    <source>
        <dbReference type="ARBA" id="ARBA00022679"/>
    </source>
</evidence>
<dbReference type="GO" id="GO:0005789">
    <property type="term" value="C:endoplasmic reticulum membrane"/>
    <property type="evidence" value="ECO:0007669"/>
    <property type="project" value="UniProtKB-SubCell"/>
</dbReference>
<evidence type="ECO:0000256" key="2">
    <source>
        <dbReference type="ARBA" id="ARBA00004922"/>
    </source>
</evidence>
<comment type="function">
    <text evidence="10">Mannosyltransferase that operates in the biosynthetic pathway of dolichol-linked oligosaccharides, the glycan precursors employed in protein asparagine (N)-glycosylation. The assembly of dolichol-linked oligosaccharides begins on the cytosolic side of the endoplasmic reticulum membrane and finishes in its lumen. The sequential addition of sugars to dolichol pyrophosphate produces dolichol-linked oligosaccharides containing fourteen sugars, including two GlcNAcs, nine mannoses and three glucoses. Once assembled, the oligosaccharide is transferred from the lipid to nascent proteins by oligosaccharyltransferases. In the lumen of the endoplasmic reticulum, adds the eighth mannose residue in an alpha-1,6 linkage onto Man(7)GlcNAc(2)-PP-dolichol to produce Man(8)GlcNAc(2)-PP-dolichol.</text>
</comment>
<dbReference type="EC" id="2.4.1.-" evidence="12"/>
<dbReference type="PANTHER" id="PTHR22760:SF1">
    <property type="entry name" value="DOL-P-MAN:MAN(7)GLCNAC(2)-PP-DOL ALPHA-1,6-MANNOSYLTRANSFERASE"/>
    <property type="match status" value="1"/>
</dbReference>
<dbReference type="Pfam" id="PF03901">
    <property type="entry name" value="Glyco_transf_22"/>
    <property type="match status" value="1"/>
</dbReference>
<keyword evidence="7 12" id="KW-0256">Endoplasmic reticulum</keyword>
<keyword evidence="6 12" id="KW-0812">Transmembrane</keyword>
<feature type="transmembrane region" description="Helical" evidence="12">
    <location>
        <begin position="347"/>
        <end position="368"/>
    </location>
</feature>
<gene>
    <name evidence="13" type="ORF">PNAL_LOCUS8062</name>
</gene>
<feature type="transmembrane region" description="Helical" evidence="12">
    <location>
        <begin position="147"/>
        <end position="164"/>
    </location>
</feature>
<keyword evidence="5" id="KW-0808">Transferase</keyword>
<dbReference type="PANTHER" id="PTHR22760">
    <property type="entry name" value="GLYCOSYLTRANSFERASE"/>
    <property type="match status" value="1"/>
</dbReference>
<keyword evidence="4 12" id="KW-0328">Glycosyltransferase</keyword>
<feature type="transmembrane region" description="Helical" evidence="12">
    <location>
        <begin position="92"/>
        <end position="110"/>
    </location>
</feature>
<dbReference type="OrthoDB" id="19039at2759"/>
<proteinExistence type="inferred from homology"/>
<feature type="transmembrane region" description="Helical" evidence="12">
    <location>
        <begin position="171"/>
        <end position="188"/>
    </location>
</feature>
<accession>A0A9W4I4U7</accession>
<feature type="transmembrane region" description="Helical" evidence="12">
    <location>
        <begin position="290"/>
        <end position="311"/>
    </location>
</feature>
<dbReference type="EMBL" id="CAJVNV010000521">
    <property type="protein sequence ID" value="CAG8222184.1"/>
    <property type="molecule type" value="Genomic_DNA"/>
</dbReference>
<dbReference type="InterPro" id="IPR005599">
    <property type="entry name" value="GPI_mannosylTrfase"/>
</dbReference>
<evidence type="ECO:0000256" key="8">
    <source>
        <dbReference type="ARBA" id="ARBA00022989"/>
    </source>
</evidence>
<evidence type="ECO:0000256" key="6">
    <source>
        <dbReference type="ARBA" id="ARBA00022692"/>
    </source>
</evidence>
<dbReference type="GO" id="GO:0006487">
    <property type="term" value="P:protein N-linked glycosylation"/>
    <property type="evidence" value="ECO:0007669"/>
    <property type="project" value="TreeGrafter"/>
</dbReference>
<reference evidence="13" key="1">
    <citation type="submission" date="2021-07" db="EMBL/GenBank/DDBJ databases">
        <authorList>
            <person name="Branca A.L. A."/>
        </authorList>
    </citation>
    <scope>NUCLEOTIDE SEQUENCE</scope>
</reference>
<feature type="transmembrane region" description="Helical" evidence="12">
    <location>
        <begin position="380"/>
        <end position="401"/>
    </location>
</feature>
<evidence type="ECO:0000313" key="14">
    <source>
        <dbReference type="Proteomes" id="UP001153461"/>
    </source>
</evidence>
<evidence type="ECO:0000256" key="12">
    <source>
        <dbReference type="RuleBase" id="RU363075"/>
    </source>
</evidence>
<comment type="pathway">
    <text evidence="2">Protein modification; protein glycosylation.</text>
</comment>
<evidence type="ECO:0000256" key="10">
    <source>
        <dbReference type="ARBA" id="ARBA00044721"/>
    </source>
</evidence>
<comment type="catalytic activity">
    <reaction evidence="11">
        <text>an alpha-D-Man-(1-&gt;2)-alpha-D-Man-(1-&gt;2)-alpha-D-Man-(1-&gt;3)-[alpha-D-Man-(1-&gt;2)-alpha-D-Man-(1-&gt;3)-alpha-D-Man-(1-&gt;6)]-beta-D-Man-(1-&gt;4)-beta-D-GlcNAc-(1-&gt;4)-alpha-D-GlcNAc-diphospho-di-trans,poly-cis-dolichol + a di-trans,poly-cis-dolichyl beta-D-mannosyl phosphate = an alpha-D-Man-(1-&gt;2)-alpha-D-Man-(1-&gt;2)-alpha-D-Man-(1-&gt;3)-[alpha-D-Man-(1-&gt;2)-alpha-D-Man-(1-&gt;3)-[alpha-D-Man-(1-&gt;6)]-alpha-D-Man-(1-&gt;6)]-beta-D-Man-(1-&gt;4)-beta-D-GlcNAc-(1-&gt;4)-alpha-D-GlcNAc-diphospho-di-trans,poly-cis-dolichol + a di-trans,poly-cis-dolichyl phosphate + H(+)</text>
        <dbReference type="Rhea" id="RHEA:29535"/>
        <dbReference type="Rhea" id="RHEA-COMP:19498"/>
        <dbReference type="Rhea" id="RHEA-COMP:19501"/>
        <dbReference type="Rhea" id="RHEA-COMP:19518"/>
        <dbReference type="Rhea" id="RHEA-COMP:19519"/>
        <dbReference type="ChEBI" id="CHEBI:15378"/>
        <dbReference type="ChEBI" id="CHEBI:57683"/>
        <dbReference type="ChEBI" id="CHEBI:58211"/>
        <dbReference type="ChEBI" id="CHEBI:132517"/>
        <dbReference type="ChEBI" id="CHEBI:132519"/>
        <dbReference type="EC" id="2.4.1.260"/>
    </reaction>
    <physiologicalReaction direction="left-to-right" evidence="11">
        <dbReference type="Rhea" id="RHEA:29536"/>
    </physiologicalReaction>
</comment>
<evidence type="ECO:0000256" key="4">
    <source>
        <dbReference type="ARBA" id="ARBA00022676"/>
    </source>
</evidence>
<dbReference type="AlphaFoldDB" id="A0A9W4I4U7"/>
<comment type="caution">
    <text evidence="13">The sequence shown here is derived from an EMBL/GenBank/DDBJ whole genome shotgun (WGS) entry which is preliminary data.</text>
</comment>
<sequence>MLKGEVREAPDLRIHTLLGCTMGYTFTIIALLFPALILLHLLVAPYTKVEESFHVQAVHDILANGLPNGFNDLNLDRANYDHFSFPGAVPRSAIGAVALAMLSKPVIWLNEGINRQLIARAILGLLNASSLVVYARGLRRSFGQPAAIWYILFQASQFHLIFYASRPLSNMFAFSMTTLAMCLLLPSPSPTPQDQKQHSLALALLTTAGVIFRSELALLVGTQSLFLLATRRINLQHTIIAGLIGLTIGLTLTIYLDSTFWQRFPLWPEFEAFRFNVLAGQSSEWGTEPWSFYFLNALPRLLFNPLSYLLAIPIALRQPATRSPALALLIPALSFVAIYSFQPHKEWRFVVYIIPSLTAAAALGAAYLWTHRSRSVFARLATHALAISTFAVFCLSNFMLLPASAANYPGGQALDAMHYQHSILRETDLHGKTNAPVNVYLGNLACQTGVTRFLQQPPSSGWVYDKTEDKTVKSISGFWDRFDYVVVEADNEAGFMDADETSLRRALPASEWERVLVVDSFAGISVLKPGSPATGTAERRVIGTVAGARAVDLFEGLREYVRNTLLRGWWAEVKMRPRVQVLRRVNRKG</sequence>
<evidence type="ECO:0000256" key="7">
    <source>
        <dbReference type="ARBA" id="ARBA00022824"/>
    </source>
</evidence>
<comment type="subcellular location">
    <subcellularLocation>
        <location evidence="1 12">Endoplasmic reticulum membrane</location>
        <topology evidence="1 12">Multi-pass membrane protein</topology>
    </subcellularLocation>
</comment>
<dbReference type="GO" id="GO:0052917">
    <property type="term" value="F:dol-P-Man:Man(7)GlcNAc(2)-PP-Dol alpha-1,6-mannosyltransferase activity"/>
    <property type="evidence" value="ECO:0007669"/>
    <property type="project" value="UniProtKB-EC"/>
</dbReference>
<evidence type="ECO:0000313" key="13">
    <source>
        <dbReference type="EMBL" id="CAG8222184.1"/>
    </source>
</evidence>
<comment type="similarity">
    <text evidence="3 12">Belongs to the glycosyltransferase 22 family.</text>
</comment>
<keyword evidence="9 12" id="KW-0472">Membrane</keyword>
<feature type="transmembrane region" description="Helical" evidence="12">
    <location>
        <begin position="21"/>
        <end position="43"/>
    </location>
</feature>
<feature type="transmembrane region" description="Helical" evidence="12">
    <location>
        <begin position="200"/>
        <end position="221"/>
    </location>
</feature>
<feature type="transmembrane region" description="Helical" evidence="12">
    <location>
        <begin position="233"/>
        <end position="256"/>
    </location>
</feature>
<dbReference type="Proteomes" id="UP001153461">
    <property type="component" value="Unassembled WGS sequence"/>
</dbReference>
<evidence type="ECO:0000256" key="11">
    <source>
        <dbReference type="ARBA" id="ARBA00048899"/>
    </source>
</evidence>
<evidence type="ECO:0000256" key="9">
    <source>
        <dbReference type="ARBA" id="ARBA00023136"/>
    </source>
</evidence>
<name>A0A9W4I4U7_PENNA</name>
<evidence type="ECO:0000256" key="3">
    <source>
        <dbReference type="ARBA" id="ARBA00007063"/>
    </source>
</evidence>
<keyword evidence="8 12" id="KW-1133">Transmembrane helix</keyword>